<dbReference type="InterPro" id="IPR050430">
    <property type="entry name" value="Peptidase_S1"/>
</dbReference>
<dbReference type="PANTHER" id="PTHR24276">
    <property type="entry name" value="POLYSERASE-RELATED"/>
    <property type="match status" value="1"/>
</dbReference>
<dbReference type="InterPro" id="IPR043504">
    <property type="entry name" value="Peptidase_S1_PA_chymotrypsin"/>
</dbReference>
<dbReference type="InterPro" id="IPR001254">
    <property type="entry name" value="Trypsin_dom"/>
</dbReference>
<dbReference type="InterPro" id="IPR001314">
    <property type="entry name" value="Peptidase_S1A"/>
</dbReference>
<keyword evidence="4" id="KW-0732">Signal</keyword>
<feature type="domain" description="Peptidase S1" evidence="5">
    <location>
        <begin position="28"/>
        <end position="266"/>
    </location>
</feature>
<keyword evidence="7" id="KW-1185">Reference proteome</keyword>
<dbReference type="AlphaFoldDB" id="A0A1R1XU53"/>
<dbReference type="EMBL" id="LSSN01001825">
    <property type="protein sequence ID" value="OMJ18145.1"/>
    <property type="molecule type" value="Genomic_DNA"/>
</dbReference>
<dbReference type="SMART" id="SM00020">
    <property type="entry name" value="Tryp_SPc"/>
    <property type="match status" value="1"/>
</dbReference>
<keyword evidence="2" id="KW-1015">Disulfide bond</keyword>
<evidence type="ECO:0000256" key="1">
    <source>
        <dbReference type="ARBA" id="ARBA00007664"/>
    </source>
</evidence>
<feature type="compositionally biased region" description="Low complexity" evidence="3">
    <location>
        <begin position="305"/>
        <end position="417"/>
    </location>
</feature>
<organism evidence="6 7">
    <name type="scientific">Smittium culicis</name>
    <dbReference type="NCBI Taxonomy" id="133412"/>
    <lineage>
        <taxon>Eukaryota</taxon>
        <taxon>Fungi</taxon>
        <taxon>Fungi incertae sedis</taxon>
        <taxon>Zoopagomycota</taxon>
        <taxon>Kickxellomycotina</taxon>
        <taxon>Harpellomycetes</taxon>
        <taxon>Harpellales</taxon>
        <taxon>Legeriomycetaceae</taxon>
        <taxon>Smittium</taxon>
    </lineage>
</organism>
<dbReference type="GO" id="GO:0004252">
    <property type="term" value="F:serine-type endopeptidase activity"/>
    <property type="evidence" value="ECO:0007669"/>
    <property type="project" value="InterPro"/>
</dbReference>
<feature type="chain" id="PRO_5012842319" description="Peptidase S1 domain-containing protein" evidence="4">
    <location>
        <begin position="21"/>
        <end position="596"/>
    </location>
</feature>
<feature type="region of interest" description="Disordered" evidence="3">
    <location>
        <begin position="295"/>
        <end position="418"/>
    </location>
</feature>
<dbReference type="InterPro" id="IPR009003">
    <property type="entry name" value="Peptidase_S1_PA"/>
</dbReference>
<dbReference type="SUPFAM" id="SSF50494">
    <property type="entry name" value="Trypsin-like serine proteases"/>
    <property type="match status" value="1"/>
</dbReference>
<reference evidence="6 7" key="1">
    <citation type="submission" date="2017-01" db="EMBL/GenBank/DDBJ databases">
        <authorList>
            <person name="Mah S.A."/>
            <person name="Swanson W.J."/>
            <person name="Moy G.W."/>
            <person name="Vacquier V.D."/>
        </authorList>
    </citation>
    <scope>NUCLEOTIDE SEQUENCE [LARGE SCALE GENOMIC DNA]</scope>
    <source>
        <strain evidence="6 7">GSMNP</strain>
    </source>
</reference>
<evidence type="ECO:0000259" key="5">
    <source>
        <dbReference type="PROSITE" id="PS50240"/>
    </source>
</evidence>
<comment type="caution">
    <text evidence="6">The sequence shown here is derived from an EMBL/GenBank/DDBJ whole genome shotgun (WGS) entry which is preliminary data.</text>
</comment>
<evidence type="ECO:0000313" key="7">
    <source>
        <dbReference type="Proteomes" id="UP000187283"/>
    </source>
</evidence>
<dbReference type="Gene3D" id="2.40.10.10">
    <property type="entry name" value="Trypsin-like serine proteases"/>
    <property type="match status" value="1"/>
</dbReference>
<dbReference type="Pfam" id="PF00089">
    <property type="entry name" value="Trypsin"/>
    <property type="match status" value="1"/>
</dbReference>
<comment type="similarity">
    <text evidence="1">Belongs to the peptidase S1 family.</text>
</comment>
<dbReference type="PROSITE" id="PS50240">
    <property type="entry name" value="TRYPSIN_DOM"/>
    <property type="match status" value="1"/>
</dbReference>
<protein>
    <recommendedName>
        <fullName evidence="5">Peptidase S1 domain-containing protein</fullName>
    </recommendedName>
</protein>
<evidence type="ECO:0000256" key="4">
    <source>
        <dbReference type="SAM" id="SignalP"/>
    </source>
</evidence>
<evidence type="ECO:0000256" key="3">
    <source>
        <dbReference type="SAM" id="MobiDB-lite"/>
    </source>
</evidence>
<dbReference type="PRINTS" id="PR00722">
    <property type="entry name" value="CHYMOTRYPSIN"/>
</dbReference>
<feature type="signal peptide" evidence="4">
    <location>
        <begin position="1"/>
        <end position="20"/>
    </location>
</feature>
<dbReference type="OrthoDB" id="6380398at2759"/>
<evidence type="ECO:0000256" key="2">
    <source>
        <dbReference type="ARBA" id="ARBA00023157"/>
    </source>
</evidence>
<accession>A0A1R1XU53</accession>
<proteinExistence type="inferred from homology"/>
<sequence>MKLIAYSILLASALSASVPAQSLRKPRVVDASNADITDFPYITTEESSYGGSSNYCGGVLITSRHILTSARCASRLSDRFDLSKISTGYGSVNLDEVIRGDNLIKKISLIRRDASIKSSDYVLAIYELSEPVDSTVTSFAKLNDYLPDKRLKVAHVGWGDRSNSSPKLLQRIDELISYDQECDEAYKNAGISSEYMICTKPAKAGSTCIGEEGGPLSKLDIPGNPVVGIRTFSNSSPDYSDCSKLNSVGLYIDVHYYIDIISIITRVPLELITVKFDKRPLEEKDIEIQKITGFKKGYVPPKDGSTSSTSTTSSSTTTTSSSTSTTSSSASTTSSSASTTSSSTSTTSPSTSTTGSPASTTSPSTSTTSSSTSTTSSSTSTTSPSTSTTGSPASTTSPSTSTTSSSTSATSSSTTTSKSIETPLKKSSFCSTGVLLDDGNGNITNCSKDDKVCGLNSQKNYDCVNETYYKRFCIQNDILVYGENGSVRDCTLERKRCGKNSQGLSTCIDKEPSKNTCDSDTILNYNNGTTVNCASSYRVCAKNYSEGFACNNRYNPPPSCILGTMLIVGNGKVRDCAHVGQTCGKTPEGDFDCIDI</sequence>
<dbReference type="STRING" id="133412.A0A1R1XU53"/>
<dbReference type="GO" id="GO:0006508">
    <property type="term" value="P:proteolysis"/>
    <property type="evidence" value="ECO:0007669"/>
    <property type="project" value="InterPro"/>
</dbReference>
<evidence type="ECO:0000313" key="6">
    <source>
        <dbReference type="EMBL" id="OMJ18145.1"/>
    </source>
</evidence>
<name>A0A1R1XU53_9FUNG</name>
<dbReference type="PANTHER" id="PTHR24276:SF98">
    <property type="entry name" value="FI18310P1-RELATED"/>
    <property type="match status" value="1"/>
</dbReference>
<dbReference type="Proteomes" id="UP000187283">
    <property type="component" value="Unassembled WGS sequence"/>
</dbReference>
<gene>
    <name evidence="6" type="ORF">AYI70_g5528</name>
</gene>